<feature type="region of interest" description="Disordered" evidence="4">
    <location>
        <begin position="216"/>
        <end position="257"/>
    </location>
</feature>
<gene>
    <name evidence="7" type="ORF">J7T54_006352</name>
</gene>
<reference evidence="7" key="2">
    <citation type="submission" date="2022-07" db="EMBL/GenBank/DDBJ databases">
        <authorList>
            <person name="Goncalves M.F.M."/>
            <person name="Hilario S."/>
            <person name="Van De Peer Y."/>
            <person name="Esteves A.C."/>
            <person name="Alves A."/>
        </authorList>
    </citation>
    <scope>NUCLEOTIDE SEQUENCE</scope>
    <source>
        <strain evidence="7">MUM 19.33</strain>
    </source>
</reference>
<organism evidence="7 8">
    <name type="scientific">Emericellopsis cladophorae</name>
    <dbReference type="NCBI Taxonomy" id="2686198"/>
    <lineage>
        <taxon>Eukaryota</taxon>
        <taxon>Fungi</taxon>
        <taxon>Dikarya</taxon>
        <taxon>Ascomycota</taxon>
        <taxon>Pezizomycotina</taxon>
        <taxon>Sordariomycetes</taxon>
        <taxon>Hypocreomycetidae</taxon>
        <taxon>Hypocreales</taxon>
        <taxon>Bionectriaceae</taxon>
        <taxon>Emericellopsis</taxon>
    </lineage>
</organism>
<dbReference type="EMBL" id="JAGIXG020000001">
    <property type="protein sequence ID" value="KAI6786013.1"/>
    <property type="molecule type" value="Genomic_DNA"/>
</dbReference>
<dbReference type="GeneID" id="75832830"/>
<evidence type="ECO:0000313" key="8">
    <source>
        <dbReference type="Proteomes" id="UP001055219"/>
    </source>
</evidence>
<comment type="caution">
    <text evidence="7">The sequence shown here is derived from an EMBL/GenBank/DDBJ whole genome shotgun (WGS) entry which is preliminary data.</text>
</comment>
<evidence type="ECO:0000256" key="4">
    <source>
        <dbReference type="SAM" id="MobiDB-lite"/>
    </source>
</evidence>
<dbReference type="Gene3D" id="1.20.120.1020">
    <property type="entry name" value="Prion-inhibition and propagation, HeLo domain"/>
    <property type="match status" value="1"/>
</dbReference>
<dbReference type="PROSITE" id="PS50127">
    <property type="entry name" value="UBC_2"/>
    <property type="match status" value="1"/>
</dbReference>
<feature type="chain" id="PRO_5040107908" description="UBC core domain-containing protein" evidence="5">
    <location>
        <begin position="25"/>
        <end position="818"/>
    </location>
</feature>
<dbReference type="OrthoDB" id="5239386at2759"/>
<proteinExistence type="predicted"/>
<dbReference type="InterPro" id="IPR029498">
    <property type="entry name" value="HeLo_dom"/>
</dbReference>
<dbReference type="PANTHER" id="PTHR24068">
    <property type="entry name" value="UBIQUITIN-CONJUGATING ENZYME E2"/>
    <property type="match status" value="1"/>
</dbReference>
<dbReference type="PROSITE" id="PS00183">
    <property type="entry name" value="UBC_1"/>
    <property type="match status" value="1"/>
</dbReference>
<dbReference type="GO" id="GO:0016740">
    <property type="term" value="F:transferase activity"/>
    <property type="evidence" value="ECO:0007669"/>
    <property type="project" value="UniProtKB-KW"/>
</dbReference>
<dbReference type="InterPro" id="IPR038305">
    <property type="entry name" value="HeLo_sf"/>
</dbReference>
<sequence length="818" mass="91932">MAEPVGTTLGALGILGLLSVSLDCFNFIQDGMSLGKDFAHIDGQLSTLRIRLYAWAKACGFLRGQGYDKRLDSPEWQAHIRTQLSSISLLFLDAGKIVNKYHVGQTYEWRTTNQHFVDQGLRDYLARVAMTKTKAGLAGQFQWALVYRRRMTELVQRLRECIEALELVSRYPDLFETRDLMVRQEVGMLDDVRSLRNMITAESGAGVVSDAASERLSQLERSIPSTNRASSSNCASPPDSESSSDGESSSNGFPATREDVNVVGVTLAPFSETVNEVTRARTRSGATRKVVTVPTLPEAVRKAHVKLAKKRRSPRQTWNQLDPVSKQVLQQTVADTVLGNWDWPAKDNWPAENMPQGPFSSLKYLLSSRSGTFDRHGIMSRFEQDLPGEDPDVLFQGTLAEMDIPTEDELWASMQPLFHTLVQAQQWPQDGVDMLRCQVAELQAPFKIRQHCCLLLQELAKGDLRQSPWGQFVQHDEYVSFRPRDKETGHVLAMGWLQAFATSTMQLELMSPTQPSDGSSALSDAQRLYLKDLDTAEVERLVTCFVDVYASVMMTVKLKTWATDLKKLLLPEWACEEKRAPEQQVRVMAELSLGRSPDAFVPRLDGSDWGTRLAPMLRSDLTWLSENPQWLTSFRGHFGKQMCLVRLAGELRRWRDGRPAFVSLRPLRLAVKGSCSFRISFEGPPQSPYQSGIFHLLCDYPLDYPAAPPKIRFLTRVYHPNISPDGQVCIDILSGNWSPALISEAVVISILSLLSDPETVDPLVPEIAATFLQDRPLYERNARLYTMKHAGVDQEYADYQVVPFHMLHENANAAESMA</sequence>
<dbReference type="SUPFAM" id="SSF54495">
    <property type="entry name" value="UBC-like"/>
    <property type="match status" value="1"/>
</dbReference>
<dbReference type="CDD" id="cd23826">
    <property type="entry name" value="UEV_Morgue-like"/>
    <property type="match status" value="1"/>
</dbReference>
<keyword evidence="2" id="KW-0833">Ubl conjugation pathway</keyword>
<evidence type="ECO:0000259" key="6">
    <source>
        <dbReference type="PROSITE" id="PS50127"/>
    </source>
</evidence>
<evidence type="ECO:0000256" key="2">
    <source>
        <dbReference type="ARBA" id="ARBA00022786"/>
    </source>
</evidence>
<keyword evidence="5" id="KW-0732">Signal</keyword>
<feature type="signal peptide" evidence="5">
    <location>
        <begin position="1"/>
        <end position="24"/>
    </location>
</feature>
<keyword evidence="1" id="KW-0808">Transferase</keyword>
<dbReference type="SMART" id="SM00212">
    <property type="entry name" value="UBCc"/>
    <property type="match status" value="1"/>
</dbReference>
<protein>
    <recommendedName>
        <fullName evidence="6">UBC core domain-containing protein</fullName>
    </recommendedName>
</protein>
<feature type="compositionally biased region" description="Low complexity" evidence="4">
    <location>
        <begin position="229"/>
        <end position="252"/>
    </location>
</feature>
<accession>A0A9P9Y9G2</accession>
<evidence type="ECO:0000256" key="3">
    <source>
        <dbReference type="PROSITE-ProRule" id="PRU10133"/>
    </source>
</evidence>
<evidence type="ECO:0000313" key="7">
    <source>
        <dbReference type="EMBL" id="KAI6786013.1"/>
    </source>
</evidence>
<name>A0A9P9Y9G2_9HYPO</name>
<keyword evidence="8" id="KW-1185">Reference proteome</keyword>
<dbReference type="Gene3D" id="3.10.110.10">
    <property type="entry name" value="Ubiquitin Conjugating Enzyme"/>
    <property type="match status" value="1"/>
</dbReference>
<dbReference type="InterPro" id="IPR016135">
    <property type="entry name" value="UBQ-conjugating_enzyme/RWD"/>
</dbReference>
<dbReference type="InterPro" id="IPR000608">
    <property type="entry name" value="UBC"/>
</dbReference>
<dbReference type="Proteomes" id="UP001055219">
    <property type="component" value="Unassembled WGS sequence"/>
</dbReference>
<dbReference type="Pfam" id="PF14479">
    <property type="entry name" value="HeLo"/>
    <property type="match status" value="1"/>
</dbReference>
<dbReference type="Pfam" id="PF00179">
    <property type="entry name" value="UQ_con"/>
    <property type="match status" value="1"/>
</dbReference>
<dbReference type="RefSeq" id="XP_051366869.1">
    <property type="nucleotide sequence ID" value="XM_051506572.1"/>
</dbReference>
<reference evidence="7" key="1">
    <citation type="journal article" date="2021" name="J Fungi (Basel)">
        <title>Genomic and Metabolomic Analyses of the Marine Fungus Emericellopsis cladophorae: Insights into Saltwater Adaptability Mechanisms and Its Biosynthetic Potential.</title>
        <authorList>
            <person name="Goncalves M.F.M."/>
            <person name="Hilario S."/>
            <person name="Van de Peer Y."/>
            <person name="Esteves A.C."/>
            <person name="Alves A."/>
        </authorList>
    </citation>
    <scope>NUCLEOTIDE SEQUENCE</scope>
    <source>
        <strain evidence="7">MUM 19.33</strain>
    </source>
</reference>
<dbReference type="InterPro" id="IPR023313">
    <property type="entry name" value="UBQ-conjugating_AS"/>
</dbReference>
<feature type="active site" description="Glycyl thioester intermediate" evidence="3">
    <location>
        <position position="729"/>
    </location>
</feature>
<evidence type="ECO:0000256" key="5">
    <source>
        <dbReference type="SAM" id="SignalP"/>
    </source>
</evidence>
<feature type="domain" description="UBC core" evidence="6">
    <location>
        <begin position="642"/>
        <end position="791"/>
    </location>
</feature>
<feature type="compositionally biased region" description="Polar residues" evidence="4">
    <location>
        <begin position="216"/>
        <end position="228"/>
    </location>
</feature>
<dbReference type="AlphaFoldDB" id="A0A9P9Y9G2"/>
<evidence type="ECO:0000256" key="1">
    <source>
        <dbReference type="ARBA" id="ARBA00022679"/>
    </source>
</evidence>